<feature type="compositionally biased region" description="Basic and acidic residues" evidence="1">
    <location>
        <begin position="1530"/>
        <end position="1565"/>
    </location>
</feature>
<feature type="compositionally biased region" description="Pro residues" evidence="1">
    <location>
        <begin position="322"/>
        <end position="331"/>
    </location>
</feature>
<feature type="region of interest" description="Disordered" evidence="1">
    <location>
        <begin position="1466"/>
        <end position="1708"/>
    </location>
</feature>
<feature type="domain" description="HTH OST-type" evidence="2">
    <location>
        <begin position="1215"/>
        <end position="1291"/>
    </location>
</feature>
<feature type="compositionally biased region" description="Basic and acidic residues" evidence="1">
    <location>
        <begin position="1642"/>
        <end position="1658"/>
    </location>
</feature>
<feature type="region of interest" description="Disordered" evidence="1">
    <location>
        <begin position="988"/>
        <end position="1011"/>
    </location>
</feature>
<keyword evidence="4" id="KW-1185">Reference proteome</keyword>
<dbReference type="Pfam" id="PF12872">
    <property type="entry name" value="OST-HTH"/>
    <property type="match status" value="3"/>
</dbReference>
<dbReference type="GO" id="GO:0005777">
    <property type="term" value="C:peroxisome"/>
    <property type="evidence" value="ECO:0007669"/>
    <property type="project" value="InterPro"/>
</dbReference>
<dbReference type="GO" id="GO:0010468">
    <property type="term" value="P:regulation of gene expression"/>
    <property type="evidence" value="ECO:0007669"/>
    <property type="project" value="InterPro"/>
</dbReference>
<dbReference type="InterPro" id="IPR041966">
    <property type="entry name" value="LOTUS-like"/>
</dbReference>
<feature type="compositionally biased region" description="Basic and acidic residues" evidence="1">
    <location>
        <begin position="1482"/>
        <end position="1509"/>
    </location>
</feature>
<dbReference type="CDD" id="cd08824">
    <property type="entry name" value="LOTUS"/>
    <property type="match status" value="1"/>
</dbReference>
<comment type="caution">
    <text evidence="3">The sequence shown here is derived from an EMBL/GenBank/DDBJ whole genome shotgun (WGS) entry which is preliminary data.</text>
</comment>
<proteinExistence type="predicted"/>
<dbReference type="PANTHER" id="PTHR14379">
    <property type="entry name" value="LIMKAIN B LKAP"/>
    <property type="match status" value="1"/>
</dbReference>
<dbReference type="InterPro" id="IPR024768">
    <property type="entry name" value="Marf1"/>
</dbReference>
<dbReference type="InterPro" id="IPR025605">
    <property type="entry name" value="OST-HTH/LOTUS_dom"/>
</dbReference>
<accession>A0A176VIK3</accession>
<organism evidence="3 4">
    <name type="scientific">Marchantia polymorpha subsp. ruderalis</name>
    <dbReference type="NCBI Taxonomy" id="1480154"/>
    <lineage>
        <taxon>Eukaryota</taxon>
        <taxon>Viridiplantae</taxon>
        <taxon>Streptophyta</taxon>
        <taxon>Embryophyta</taxon>
        <taxon>Marchantiophyta</taxon>
        <taxon>Marchantiopsida</taxon>
        <taxon>Marchantiidae</taxon>
        <taxon>Marchantiales</taxon>
        <taxon>Marchantiaceae</taxon>
        <taxon>Marchantia</taxon>
    </lineage>
</organism>
<sequence length="1735" mass="190403">MRSFRVTKDSRPALRALKVGPLSITWTPYIFEDLKLLGCRRSTPRTCSRQPLQIPNSKRWVFTAGAPPTLTKSMKLCQFTGAVQYSSGSSGRSGGGRRKDPSLLYGAGWEGGGEDVAVAVWWDFENCNVPQGIEVYKVGVNIVSGLRLSGFKGPVSISAYGDTVQLSRTTQEALAATGIRLHHIPSGGKDSSDRALLVDLILWTLEHPPPAHLFLISGDRDFSNALHRLRMRNYNILLACPAGTTVSPALLGAATHVWQWNSLVRGEGLLLATSPDFRPPDGSPGGVSYSRHGGPRPYTPSYYPVSRSSDGNAHSAEGGAMPTPPSAPPSSSPSSVQSKALEANGSSVPVIKKPTASPVSPVQSTQKQVVKDTTSASVGTEGGALSSSNVKPVLRRPPQKLLQKFKCLLSSHPNGMMLADLQNYIREGKLNLEKDFYGHGKVVPFLSSIPEIVQLDRVLMKDNKSWSYILLTPSQDSIQGSSEGFKSAEEVGGQTRQSYEQTPAAPVIASRASSHPEVEALESASHMEQEKLESTGSCQLLQSGTRDCGKDEKLVHVQADGSISDRSSGSETGDVASKSDRTVNVFEASPPTFLRSLVDALKSVQTKRSVAEDPISKQQVDADLTKRYSALEQVNSFESRFTSIQDANEGTQFNLPHISKEVIRGEFEADASVQLKETAEASIKEGTRVDASNLLSVDNQLLSGGPRESSKGLRSDSVGTENINRLESDFLESAGPRSSFTSEPPAMEKYRRTTWKRWLFGPTSEEASSTSGAEIREFPDNAVSRSDAVSSSLGREEVKADSEVSHDPVTIPGELTSPQTTVIGKTDGRNEDFLWGHSFVIQTSKSDASGTMKACEELKEYMSSAEGTLILSNASNLMEAVNYIRMKGPLQFRYLDSKQISDIVRPLAEANGGIQWEHLNDAFSTDGSASVSESNDQLKAQVSVAQSNELHHPFAENLREHAAGSLVESKNHVDLDFQLEGKLLRNESRSDDRSRSVLQNKEVDQNARDESSLEQGIYVSVQEASQNHTGPNTVVSLTPLNGASSKVTDGKIPPPSLDTVHVSAVRSQDSPDFREPLSAASPNLSTSSTTFINETQAVHPTFEEFEEWFLRVVNNAYRRVGRNQRAGYDLSLVKPDFEREFGVRLDPKGYGFSRVQDLVASIGSVRLSRPRIDQCVIHLLKFDAEASERANHYHEEQVEETNTSALTKSQIWPKMFHDCRTLVRELLLENPEGVAGVRLKPLFASKFNYPLDHRRVGYQRLSDLLRLMPDLVSVNGNFLVPSEELLRTLREKEKDGDRVPQIVIIDAGIDSSMDDEFSSDNPNQAGENWSEIDKEANGSSLSEDTDGQLPEDGQESTEEQAFGPRVVEKLSTNGEILHDLCSTSEDESDLTIEASDDVDSQAEQFQAFVEKFQMKELRRTTMSHVSGEKEARGSTRSSSPSREYDFSQEIDKLLLEDDHIEQWIAENRPEETQEYVESFRSQAEDTREADPPAVDGHLHEDWSTELMKDDIDDSAQQRNDDLYADGAGVYRDEEGSEVVHGRRKEQMEGTSRASEEHETFVEESAKLGSETTLRDGLAPVTSNAIGQRQQDVHAESPELTKTLRRNGEPSEPVNNWLYSEPPQVGSSLVTEPQDSMATTAKEPSEVIRESDTASRETEVYCYTPLCEGAGSSSDNSLKPATSNIMEDKSETSAEEISSKDKTSKISEDVQEGYSIGVSSASEAATSKSIWRRLFR</sequence>
<feature type="domain" description="HTH OST-type" evidence="2">
    <location>
        <begin position="1101"/>
        <end position="1181"/>
    </location>
</feature>
<reference evidence="3" key="1">
    <citation type="submission" date="2016-03" db="EMBL/GenBank/DDBJ databases">
        <title>Mechanisms controlling the formation of the plant cell surface in tip-growing cells are functionally conserved among land plants.</title>
        <authorList>
            <person name="Honkanen S."/>
            <person name="Jones V.A."/>
            <person name="Morieri G."/>
            <person name="Champion C."/>
            <person name="Hetherington A.J."/>
            <person name="Kelly S."/>
            <person name="Saint-Marcoux D."/>
            <person name="Proust H."/>
            <person name="Prescott H."/>
            <person name="Dolan L."/>
        </authorList>
    </citation>
    <scope>NUCLEOTIDE SEQUENCE [LARGE SCALE GENOMIC DNA]</scope>
    <source>
        <tissue evidence="3">Whole gametophyte</tissue>
    </source>
</reference>
<feature type="region of interest" description="Disordered" evidence="1">
    <location>
        <begin position="477"/>
        <end position="536"/>
    </location>
</feature>
<name>A0A176VIK3_MARPO</name>
<feature type="compositionally biased region" description="Polar residues" evidence="1">
    <location>
        <begin position="1580"/>
        <end position="1589"/>
    </location>
</feature>
<feature type="region of interest" description="Disordered" evidence="1">
    <location>
        <begin position="1420"/>
        <end position="1445"/>
    </location>
</feature>
<dbReference type="EMBL" id="LVLJ01003666">
    <property type="protein sequence ID" value="OAE20192.1"/>
    <property type="molecule type" value="Genomic_DNA"/>
</dbReference>
<dbReference type="GO" id="GO:0004540">
    <property type="term" value="F:RNA nuclease activity"/>
    <property type="evidence" value="ECO:0007669"/>
    <property type="project" value="InterPro"/>
</dbReference>
<feature type="region of interest" description="Disordered" evidence="1">
    <location>
        <begin position="274"/>
        <end position="391"/>
    </location>
</feature>
<evidence type="ECO:0000256" key="1">
    <source>
        <dbReference type="SAM" id="MobiDB-lite"/>
    </source>
</evidence>
<feature type="region of interest" description="Disordered" evidence="1">
    <location>
        <begin position="699"/>
        <end position="721"/>
    </location>
</feature>
<evidence type="ECO:0000313" key="4">
    <source>
        <dbReference type="Proteomes" id="UP000077202"/>
    </source>
</evidence>
<feature type="compositionally biased region" description="Polar residues" evidence="1">
    <location>
        <begin position="783"/>
        <end position="793"/>
    </location>
</feature>
<feature type="compositionally biased region" description="Low complexity" evidence="1">
    <location>
        <begin position="763"/>
        <end position="773"/>
    </location>
</feature>
<feature type="region of interest" description="Disordered" evidence="1">
    <location>
        <begin position="1066"/>
        <end position="1086"/>
    </location>
</feature>
<feature type="region of interest" description="Disordered" evidence="1">
    <location>
        <begin position="559"/>
        <end position="579"/>
    </location>
</feature>
<dbReference type="Pfam" id="PF01936">
    <property type="entry name" value="NYN"/>
    <property type="match status" value="1"/>
</dbReference>
<feature type="compositionally biased region" description="Polar residues" evidence="1">
    <location>
        <begin position="357"/>
        <end position="378"/>
    </location>
</feature>
<dbReference type="PROSITE" id="PS51644">
    <property type="entry name" value="HTH_OST"/>
    <property type="match status" value="2"/>
</dbReference>
<gene>
    <name evidence="3" type="ORF">AXG93_3802s1050</name>
</gene>
<protein>
    <recommendedName>
        <fullName evidence="2">HTH OST-type domain-containing protein</fullName>
    </recommendedName>
</protein>
<dbReference type="PANTHER" id="PTHR14379:SF3">
    <property type="entry name" value="MEIOSIS REGULATOR AND MRNA STABILITY FACTOR 1"/>
    <property type="match status" value="1"/>
</dbReference>
<feature type="compositionally biased region" description="Basic and acidic residues" evidence="1">
    <location>
        <begin position="1685"/>
        <end position="1707"/>
    </location>
</feature>
<dbReference type="Gene3D" id="3.40.50.1010">
    <property type="entry name" value="5'-nuclease"/>
    <property type="match status" value="1"/>
</dbReference>
<feature type="region of interest" description="Disordered" evidence="1">
    <location>
        <begin position="1334"/>
        <end position="1366"/>
    </location>
</feature>
<evidence type="ECO:0000313" key="3">
    <source>
        <dbReference type="EMBL" id="OAE20192.1"/>
    </source>
</evidence>
<dbReference type="Proteomes" id="UP000077202">
    <property type="component" value="Unassembled WGS sequence"/>
</dbReference>
<feature type="compositionally biased region" description="Polar residues" evidence="1">
    <location>
        <begin position="1624"/>
        <end position="1638"/>
    </location>
</feature>
<dbReference type="InterPro" id="IPR021139">
    <property type="entry name" value="NYN"/>
</dbReference>
<dbReference type="Gene3D" id="3.30.420.610">
    <property type="entry name" value="LOTUS domain-like"/>
    <property type="match status" value="2"/>
</dbReference>
<dbReference type="CDD" id="cd10910">
    <property type="entry name" value="PIN_limkain_b1_N_like"/>
    <property type="match status" value="1"/>
</dbReference>
<feature type="region of interest" description="Disordered" evidence="1">
    <location>
        <begin position="763"/>
        <end position="820"/>
    </location>
</feature>
<evidence type="ECO:0000259" key="2">
    <source>
        <dbReference type="PROSITE" id="PS51644"/>
    </source>
</evidence>
<feature type="compositionally biased region" description="Basic and acidic residues" evidence="1">
    <location>
        <begin position="794"/>
        <end position="806"/>
    </location>
</feature>
<feature type="compositionally biased region" description="Polar residues" evidence="1">
    <location>
        <begin position="1670"/>
        <end position="1684"/>
    </location>
</feature>